<proteinExistence type="predicted"/>
<gene>
    <name evidence="6" type="ORF">DI555_17035</name>
</gene>
<evidence type="ECO:0000256" key="1">
    <source>
        <dbReference type="ARBA" id="ARBA00004370"/>
    </source>
</evidence>
<dbReference type="GO" id="GO:0019867">
    <property type="term" value="C:outer membrane"/>
    <property type="evidence" value="ECO:0007669"/>
    <property type="project" value="InterPro"/>
</dbReference>
<dbReference type="Pfam" id="PF01103">
    <property type="entry name" value="Omp85"/>
    <property type="match status" value="1"/>
</dbReference>
<feature type="domain" description="Bacterial surface antigen (D15)" evidence="5">
    <location>
        <begin position="89"/>
        <end position="397"/>
    </location>
</feature>
<organism evidence="6 7">
    <name type="scientific">Novosphingobium pentaromativorans</name>
    <dbReference type="NCBI Taxonomy" id="205844"/>
    <lineage>
        <taxon>Bacteria</taxon>
        <taxon>Pseudomonadati</taxon>
        <taxon>Pseudomonadota</taxon>
        <taxon>Alphaproteobacteria</taxon>
        <taxon>Sphingomonadales</taxon>
        <taxon>Sphingomonadaceae</taxon>
        <taxon>Novosphingobium</taxon>
    </lineage>
</organism>
<dbReference type="EMBL" id="QFPX01000016">
    <property type="protein sequence ID" value="PZQ53343.1"/>
    <property type="molecule type" value="Genomic_DNA"/>
</dbReference>
<dbReference type="AlphaFoldDB" id="A0A2W5QF26"/>
<feature type="chain" id="PRO_5016175406" description="Bacterial surface antigen (D15) domain-containing protein" evidence="4">
    <location>
        <begin position="27"/>
        <end position="397"/>
    </location>
</feature>
<evidence type="ECO:0000256" key="2">
    <source>
        <dbReference type="ARBA" id="ARBA00023136"/>
    </source>
</evidence>
<comment type="caution">
    <text evidence="6">The sequence shown here is derived from an EMBL/GenBank/DDBJ whole genome shotgun (WGS) entry which is preliminary data.</text>
</comment>
<dbReference type="InterPro" id="IPR000184">
    <property type="entry name" value="Bac_surfAg_D15"/>
</dbReference>
<comment type="subcellular location">
    <subcellularLocation>
        <location evidence="1">Membrane</location>
    </subcellularLocation>
</comment>
<protein>
    <recommendedName>
        <fullName evidence="5">Bacterial surface antigen (D15) domain-containing protein</fullName>
    </recommendedName>
</protein>
<dbReference type="Gene3D" id="2.40.160.50">
    <property type="entry name" value="membrane protein fhac: a member of the omp85/tpsb transporter family"/>
    <property type="match status" value="1"/>
</dbReference>
<reference evidence="6 7" key="1">
    <citation type="submission" date="2017-08" db="EMBL/GenBank/DDBJ databases">
        <title>Infants hospitalized years apart are colonized by the same room-sourced microbial strains.</title>
        <authorList>
            <person name="Brooks B."/>
            <person name="Olm M.R."/>
            <person name="Firek B.A."/>
            <person name="Baker R."/>
            <person name="Thomas B.C."/>
            <person name="Morowitz M.J."/>
            <person name="Banfield J.F."/>
        </authorList>
    </citation>
    <scope>NUCLEOTIDE SEQUENCE [LARGE SCALE GENOMIC DNA]</scope>
    <source>
        <strain evidence="6">S2_005_002_R2_33</strain>
    </source>
</reference>
<sequence length="397" mass="42250">MPNRAKAAGLIAAVLAVLSLGTPAAAQNSVVMQMAGDTVTAGKDRAENGQPESNRPESNPGAPKKMKPDLLVVPIPMSNPTLGAGITLASVLFYNPNGSSEPWVTGGGAFYTSNKSWGGGAVHSMSLAQDKVKVLLFGGYADINMKFYGIGAAAGDRNVSVKMDDKGMVLLGQAQYAIFRNMYLGVRYEYLDVNQSIKTENPLFPDLDLPGNLLDSRISGIGPSITYDSRDSQFAPRKGANLTVVGLFNTGALGSDFTYNKWQAAANGYFPVTSTGTLAVHGSLCAVSKNGPFYDMCMYGQAGDLRGYEMGRYRDRAMWTTQIEWRQHLGGKFGGVFFAGMGGIADDLGEIGNGKFLPAVGMGLRYKASQATGTNLRLDFAMGRDSHAVYFGIGEVF</sequence>
<dbReference type="Proteomes" id="UP000249082">
    <property type="component" value="Unassembled WGS sequence"/>
</dbReference>
<accession>A0A2W5QF26</accession>
<evidence type="ECO:0000313" key="6">
    <source>
        <dbReference type="EMBL" id="PZQ53343.1"/>
    </source>
</evidence>
<evidence type="ECO:0000313" key="7">
    <source>
        <dbReference type="Proteomes" id="UP000249082"/>
    </source>
</evidence>
<evidence type="ECO:0000256" key="4">
    <source>
        <dbReference type="SAM" id="SignalP"/>
    </source>
</evidence>
<evidence type="ECO:0000256" key="3">
    <source>
        <dbReference type="SAM" id="MobiDB-lite"/>
    </source>
</evidence>
<keyword evidence="4" id="KW-0732">Signal</keyword>
<keyword evidence="2" id="KW-0472">Membrane</keyword>
<name>A0A2W5QF26_9SPHN</name>
<feature type="signal peptide" evidence="4">
    <location>
        <begin position="1"/>
        <end position="26"/>
    </location>
</feature>
<evidence type="ECO:0000259" key="5">
    <source>
        <dbReference type="Pfam" id="PF01103"/>
    </source>
</evidence>
<feature type="region of interest" description="Disordered" evidence="3">
    <location>
        <begin position="41"/>
        <end position="68"/>
    </location>
</feature>